<dbReference type="KEGG" id="fln:FLA_4415"/>
<dbReference type="InterPro" id="IPR032675">
    <property type="entry name" value="LRR_dom_sf"/>
</dbReference>
<dbReference type="Proteomes" id="UP000186917">
    <property type="component" value="Unassembled WGS sequence"/>
</dbReference>
<gene>
    <name evidence="1" type="ORF">SAMN05421788_112186</name>
</gene>
<protein>
    <recommendedName>
        <fullName evidence="3">Leucine rich repeat-containing protein</fullName>
    </recommendedName>
</protein>
<proteinExistence type="predicted"/>
<evidence type="ECO:0000313" key="2">
    <source>
        <dbReference type="Proteomes" id="UP000186917"/>
    </source>
</evidence>
<evidence type="ECO:0000313" key="1">
    <source>
        <dbReference type="EMBL" id="SIT33474.1"/>
    </source>
</evidence>
<dbReference type="OrthoDB" id="3513522at2"/>
<dbReference type="Gene3D" id="3.80.10.10">
    <property type="entry name" value="Ribonuclease Inhibitor"/>
    <property type="match status" value="1"/>
</dbReference>
<dbReference type="EMBL" id="FTOR01000012">
    <property type="protein sequence ID" value="SIT33474.1"/>
    <property type="molecule type" value="Genomic_DNA"/>
</dbReference>
<keyword evidence="2" id="KW-1185">Reference proteome</keyword>
<accession>A0A173MLP0</accession>
<sequence length="220" mass="24971">MNNLIKRIENDVQDRNSPAWIALCDYIDKVAEEGNETFSPAEAIGRELFSQIYTLPESISKLTKVKKVNLYGSNLKRIPPEIGYMEHMENFIPYTSYNLFWFPYEITKCKYLNDSCVSTRVLYGNYKNRKGFPNLENNPVRYHGNHVQCSICNKELTYAATNQLWISLEVGTDVLPLLANICSATCEVQLPSPADGYIPYPHKGGVQISRSQSSLNSDAI</sequence>
<organism evidence="1 2">
    <name type="scientific">Filimonas lacunae</name>
    <dbReference type="NCBI Taxonomy" id="477680"/>
    <lineage>
        <taxon>Bacteria</taxon>
        <taxon>Pseudomonadati</taxon>
        <taxon>Bacteroidota</taxon>
        <taxon>Chitinophagia</taxon>
        <taxon>Chitinophagales</taxon>
        <taxon>Chitinophagaceae</taxon>
        <taxon>Filimonas</taxon>
    </lineage>
</organism>
<name>A0A173MLP0_9BACT</name>
<reference evidence="2" key="1">
    <citation type="submission" date="2017-01" db="EMBL/GenBank/DDBJ databases">
        <authorList>
            <person name="Varghese N."/>
            <person name="Submissions S."/>
        </authorList>
    </citation>
    <scope>NUCLEOTIDE SEQUENCE [LARGE SCALE GENOMIC DNA]</scope>
    <source>
        <strain evidence="2">DSM 21054</strain>
    </source>
</reference>
<evidence type="ECO:0008006" key="3">
    <source>
        <dbReference type="Google" id="ProtNLM"/>
    </source>
</evidence>
<dbReference type="AlphaFoldDB" id="A0A173MLP0"/>
<dbReference type="STRING" id="477680.SAMN05421788_112186"/>
<dbReference type="RefSeq" id="WP_076382248.1">
    <property type="nucleotide sequence ID" value="NZ_AP017422.1"/>
</dbReference>